<feature type="binding site" description="in inhibited form" evidence="17">
    <location>
        <position position="92"/>
    </location>
    <ligand>
        <name>Zn(2+)</name>
        <dbReference type="ChEBI" id="CHEBI:29105"/>
        <label>2</label>
        <note>catalytic</note>
    </ligand>
</feature>
<evidence type="ECO:0000256" key="21">
    <source>
        <dbReference type="SAM" id="MobiDB-lite"/>
    </source>
</evidence>
<dbReference type="PIRSF" id="PIRSF001191">
    <property type="entry name" value="Peptidase_M10A_matrix"/>
    <property type="match status" value="1"/>
</dbReference>
<evidence type="ECO:0000256" key="10">
    <source>
        <dbReference type="ARBA" id="ARBA00022833"/>
    </source>
</evidence>
<feature type="repeat" description="Hemopexin" evidence="20">
    <location>
        <begin position="443"/>
        <end position="486"/>
    </location>
</feature>
<feature type="disulfide bond" evidence="18">
    <location>
        <begin position="300"/>
        <end position="486"/>
    </location>
</feature>
<feature type="repeat" description="Hemopexin" evidence="20">
    <location>
        <begin position="346"/>
        <end position="392"/>
    </location>
</feature>
<feature type="binding site" evidence="16">
    <location>
        <position position="219"/>
    </location>
    <ligand>
        <name>Zn(2+)</name>
        <dbReference type="ChEBI" id="CHEBI:29105"/>
        <label>2</label>
        <note>catalytic</note>
    </ligand>
</feature>
<dbReference type="CDD" id="cd04278">
    <property type="entry name" value="ZnMc_MMP"/>
    <property type="match status" value="1"/>
</dbReference>
<protein>
    <submittedName>
        <fullName evidence="24">Matrix metallopeptidase 30</fullName>
    </submittedName>
</protein>
<reference evidence="24" key="3">
    <citation type="submission" date="2025-09" db="UniProtKB">
        <authorList>
            <consortium name="Ensembl"/>
        </authorList>
    </citation>
    <scope>IDENTIFICATION</scope>
</reference>
<evidence type="ECO:0000256" key="3">
    <source>
        <dbReference type="ARBA" id="ARBA00022525"/>
    </source>
</evidence>
<evidence type="ECO:0000256" key="20">
    <source>
        <dbReference type="PROSITE-ProRule" id="PRU01011"/>
    </source>
</evidence>
<sequence length="487" mass="54988">GAMEGAMLVMITLVALCGAAPTISPLQEDVHKAQEYLSQFYSYIGVSAPNTRWRGSLDSFEDTLKRMQEFFGLEVTGQLDASTLEVMGRPRCGFTDRARYGYFQNQPKWDKSVITYRINNYTPDLSQEDVDSSIAKALKVYSDVIPLDFRKIDSGTADILINFKTKGNHGDFAPFDGEGGVLAHAFAPGKGIGGDTHFDEDENWTVSSEGYNLFLVAAHEFGHALGMAHSNVESALMYPTYTYVDTDGYQLPDDDRLGLQRLYGQSRSVRVPTVPDPKPSPRPTVDPEYDLDSELQQGRCSRDLAFDAAASIESSIYFFKDGHFWEKSSSWQGISEHTIDSVWPGISKVDAVYVDTKENTAFFFQGDHYWGVSGNMVLPGYPKPISDFGFPSYVTKIDAAVYVPSTGRTLFFQENRFWSYNEETHRMDFTSPRFIKVEIPGIGYRVDSAFENNGYLYFTHGSKQTEYDYGQRRSVRTLYNYEWMDCD</sequence>
<dbReference type="SUPFAM" id="SSF55486">
    <property type="entry name" value="Metalloproteases ('zincins'), catalytic domain"/>
    <property type="match status" value="1"/>
</dbReference>
<feature type="binding site" evidence="17">
    <location>
        <position position="237"/>
    </location>
    <ligand>
        <name>Zn(2+)</name>
        <dbReference type="ChEBI" id="CHEBI:29105"/>
        <label>2</label>
        <note>catalytic</note>
    </ligand>
</feature>
<feature type="binding site" evidence="17">
    <location>
        <position position="447"/>
    </location>
    <ligand>
        <name>Ca(2+)</name>
        <dbReference type="ChEBI" id="CHEBI:29108"/>
        <label>4</label>
    </ligand>
</feature>
<dbReference type="InterPro" id="IPR036375">
    <property type="entry name" value="Hemopexin-like_dom_sf"/>
</dbReference>
<dbReference type="Ensembl" id="ENSCSET00000020136.1">
    <property type="protein sequence ID" value="ENSCSEP00000019893.1"/>
    <property type="gene ID" value="ENSCSEG00000012593.1"/>
</dbReference>
<feature type="region of interest" description="Disordered" evidence="21">
    <location>
        <begin position="268"/>
        <end position="290"/>
    </location>
</feature>
<feature type="binding site" evidence="17">
    <location>
        <position position="307"/>
    </location>
    <ligand>
        <name>Ca(2+)</name>
        <dbReference type="ChEBI" id="CHEBI:29108"/>
        <label>4</label>
    </ligand>
</feature>
<dbReference type="InterPro" id="IPR018487">
    <property type="entry name" value="Hemopexin-like_repeat"/>
</dbReference>
<feature type="binding site" evidence="17">
    <location>
        <position position="197"/>
    </location>
    <ligand>
        <name>Zn(2+)</name>
        <dbReference type="ChEBI" id="CHEBI:29105"/>
        <label>1</label>
    </ligand>
</feature>
<evidence type="ECO:0000259" key="23">
    <source>
        <dbReference type="SMART" id="SM00235"/>
    </source>
</evidence>
<evidence type="ECO:0000256" key="4">
    <source>
        <dbReference type="ARBA" id="ARBA00022530"/>
    </source>
</evidence>
<dbReference type="InterPro" id="IPR021190">
    <property type="entry name" value="Pept_M10A"/>
</dbReference>
<keyword evidence="4" id="KW-0272">Extracellular matrix</keyword>
<dbReference type="SUPFAM" id="SSF47090">
    <property type="entry name" value="PGBD-like"/>
    <property type="match status" value="1"/>
</dbReference>
<evidence type="ECO:0000256" key="13">
    <source>
        <dbReference type="ARBA" id="ARBA00023145"/>
    </source>
</evidence>
<dbReference type="GO" id="GO:0008270">
    <property type="term" value="F:zinc ion binding"/>
    <property type="evidence" value="ECO:0007669"/>
    <property type="project" value="InterPro"/>
</dbReference>
<dbReference type="CDD" id="cd00094">
    <property type="entry name" value="HX"/>
    <property type="match status" value="1"/>
</dbReference>
<feature type="compositionally biased region" description="Pro residues" evidence="21">
    <location>
        <begin position="274"/>
        <end position="284"/>
    </location>
</feature>
<dbReference type="SUPFAM" id="SSF50923">
    <property type="entry name" value="Hemopexin-like domain"/>
    <property type="match status" value="1"/>
</dbReference>
<feature type="binding site" evidence="17">
    <location>
        <position position="193"/>
    </location>
    <ligand>
        <name>Ca(2+)</name>
        <dbReference type="ChEBI" id="CHEBI:29108"/>
        <label>2</label>
    </ligand>
</feature>
<dbReference type="PANTHER" id="PTHR10201">
    <property type="entry name" value="MATRIX METALLOPROTEINASE"/>
    <property type="match status" value="1"/>
</dbReference>
<dbReference type="Proteomes" id="UP000265120">
    <property type="component" value="Chromosome 19"/>
</dbReference>
<accession>A0A3P8VXD2</accession>
<evidence type="ECO:0000256" key="14">
    <source>
        <dbReference type="ARBA" id="ARBA00023157"/>
    </source>
</evidence>
<dbReference type="GeneTree" id="ENSGT00940000167100"/>
<keyword evidence="25" id="KW-1185">Reference proteome</keyword>
<dbReference type="Pfam" id="PF00413">
    <property type="entry name" value="Peptidase_M10"/>
    <property type="match status" value="1"/>
</dbReference>
<dbReference type="InterPro" id="IPR006026">
    <property type="entry name" value="Peptidase_Metallo"/>
</dbReference>
<keyword evidence="13" id="KW-0865">Zymogen</keyword>
<feature type="modified residue" description="Phosphotyrosine; by PKDCC" evidence="19">
    <location>
        <position position="381"/>
    </location>
</feature>
<feature type="binding site" evidence="17">
    <location>
        <position position="195"/>
    </location>
    <ligand>
        <name>Ca(2+)</name>
        <dbReference type="ChEBI" id="CHEBI:29108"/>
        <label>2</label>
    </ligand>
</feature>
<name>A0A3P8VXD2_CYNSE</name>
<feature type="binding site" evidence="17">
    <location>
        <position position="199"/>
    </location>
    <ligand>
        <name>Ca(2+)</name>
        <dbReference type="ChEBI" id="CHEBI:29108"/>
        <label>3</label>
    </ligand>
</feature>
<keyword evidence="9" id="KW-0378">Hydrolase</keyword>
<dbReference type="AlphaFoldDB" id="A0A3P8VXD2"/>
<keyword evidence="8" id="KW-0677">Repeat</keyword>
<evidence type="ECO:0000256" key="18">
    <source>
        <dbReference type="PIRSR" id="PIRSR621190-3"/>
    </source>
</evidence>
<dbReference type="InterPro" id="IPR036365">
    <property type="entry name" value="PGBD-like_sf"/>
</dbReference>
<evidence type="ECO:0000256" key="22">
    <source>
        <dbReference type="SAM" id="SignalP"/>
    </source>
</evidence>
<dbReference type="GO" id="GO:0031012">
    <property type="term" value="C:extracellular matrix"/>
    <property type="evidence" value="ECO:0007669"/>
    <property type="project" value="InterPro"/>
</dbReference>
<keyword evidence="3" id="KW-0964">Secreted</keyword>
<feature type="signal peptide" evidence="22">
    <location>
        <begin position="1"/>
        <end position="19"/>
    </location>
</feature>
<dbReference type="Pfam" id="PF01471">
    <property type="entry name" value="PG_binding_1"/>
    <property type="match status" value="1"/>
</dbReference>
<evidence type="ECO:0000256" key="6">
    <source>
        <dbReference type="ARBA" id="ARBA00022723"/>
    </source>
</evidence>
<feature type="binding site" evidence="17">
    <location>
        <position position="202"/>
    </location>
    <ligand>
        <name>Ca(2+)</name>
        <dbReference type="ChEBI" id="CHEBI:29108"/>
        <label>1</label>
    </ligand>
</feature>
<keyword evidence="6 16" id="KW-0479">Metal-binding</keyword>
<dbReference type="InterPro" id="IPR000585">
    <property type="entry name" value="Hemopexin-like_dom"/>
</dbReference>
<evidence type="ECO:0000256" key="12">
    <source>
        <dbReference type="ARBA" id="ARBA00023049"/>
    </source>
</evidence>
<evidence type="ECO:0000256" key="9">
    <source>
        <dbReference type="ARBA" id="ARBA00022801"/>
    </source>
</evidence>
<feature type="binding site" evidence="17">
    <location>
        <position position="158"/>
    </location>
    <ligand>
        <name>Ca(2+)</name>
        <dbReference type="ChEBI" id="CHEBI:29108"/>
        <label>2</label>
    </ligand>
</feature>
<dbReference type="InterPro" id="IPR002477">
    <property type="entry name" value="Peptidoglycan-bd-like"/>
</dbReference>
<reference evidence="24" key="2">
    <citation type="submission" date="2025-08" db="UniProtKB">
        <authorList>
            <consortium name="Ensembl"/>
        </authorList>
    </citation>
    <scope>IDENTIFICATION</scope>
</reference>
<comment type="subcellular location">
    <subcellularLocation>
        <location evidence="1">Secreted</location>
        <location evidence="1">Extracellular space</location>
        <location evidence="1">Extracellular matrix</location>
    </subcellularLocation>
</comment>
<dbReference type="Pfam" id="PF00045">
    <property type="entry name" value="Hemopexin"/>
    <property type="match status" value="3"/>
</dbReference>
<dbReference type="GO" id="GO:0030198">
    <property type="term" value="P:extracellular matrix organization"/>
    <property type="evidence" value="ECO:0007669"/>
    <property type="project" value="TreeGrafter"/>
</dbReference>
<comment type="cofactor">
    <cofactor evidence="17">
        <name>Zn(2+)</name>
        <dbReference type="ChEBI" id="CHEBI:29105"/>
    </cofactor>
    <text evidence="17">Binds 2 Zn(2+) ions per subunit.</text>
</comment>
<organism evidence="24 25">
    <name type="scientific">Cynoglossus semilaevis</name>
    <name type="common">Tongue sole</name>
    <dbReference type="NCBI Taxonomy" id="244447"/>
    <lineage>
        <taxon>Eukaryota</taxon>
        <taxon>Metazoa</taxon>
        <taxon>Chordata</taxon>
        <taxon>Craniata</taxon>
        <taxon>Vertebrata</taxon>
        <taxon>Euteleostomi</taxon>
        <taxon>Actinopterygii</taxon>
        <taxon>Neopterygii</taxon>
        <taxon>Teleostei</taxon>
        <taxon>Neoteleostei</taxon>
        <taxon>Acanthomorphata</taxon>
        <taxon>Carangaria</taxon>
        <taxon>Pleuronectiformes</taxon>
        <taxon>Pleuronectoidei</taxon>
        <taxon>Cynoglossidae</taxon>
        <taxon>Cynoglossinae</taxon>
        <taxon>Cynoglossus</taxon>
    </lineage>
</organism>
<reference evidence="24 25" key="1">
    <citation type="journal article" date="2014" name="Nat. Genet.">
        <title>Whole-genome sequence of a flatfish provides insights into ZW sex chromosome evolution and adaptation to a benthic lifestyle.</title>
        <authorList>
            <person name="Chen S."/>
            <person name="Zhang G."/>
            <person name="Shao C."/>
            <person name="Huang Q."/>
            <person name="Liu G."/>
            <person name="Zhang P."/>
            <person name="Song W."/>
            <person name="An N."/>
            <person name="Chalopin D."/>
            <person name="Volff J.N."/>
            <person name="Hong Y."/>
            <person name="Li Q."/>
            <person name="Sha Z."/>
            <person name="Zhou H."/>
            <person name="Xie M."/>
            <person name="Yu Q."/>
            <person name="Liu Y."/>
            <person name="Xiang H."/>
            <person name="Wang N."/>
            <person name="Wu K."/>
            <person name="Yang C."/>
            <person name="Zhou Q."/>
            <person name="Liao X."/>
            <person name="Yang L."/>
            <person name="Hu Q."/>
            <person name="Zhang J."/>
            <person name="Meng L."/>
            <person name="Jin L."/>
            <person name="Tian Y."/>
            <person name="Lian J."/>
            <person name="Yang J."/>
            <person name="Miao G."/>
            <person name="Liu S."/>
            <person name="Liang Z."/>
            <person name="Yan F."/>
            <person name="Li Y."/>
            <person name="Sun B."/>
            <person name="Zhang H."/>
            <person name="Zhang J."/>
            <person name="Zhu Y."/>
            <person name="Du M."/>
            <person name="Zhao Y."/>
            <person name="Schartl M."/>
            <person name="Tang Q."/>
            <person name="Wang J."/>
        </authorList>
    </citation>
    <scope>NUCLEOTIDE SEQUENCE</scope>
</reference>
<dbReference type="SMART" id="SM00120">
    <property type="entry name" value="HX"/>
    <property type="match status" value="4"/>
</dbReference>
<keyword evidence="10 16" id="KW-0862">Zinc</keyword>
<dbReference type="SMART" id="SM00235">
    <property type="entry name" value="ZnMc"/>
    <property type="match status" value="1"/>
</dbReference>
<feature type="binding site" evidence="17">
    <location>
        <position position="171"/>
    </location>
    <ligand>
        <name>Zn(2+)</name>
        <dbReference type="ChEBI" id="CHEBI:29105"/>
        <label>1</label>
    </ligand>
</feature>
<keyword evidence="7 22" id="KW-0732">Signal</keyword>
<evidence type="ECO:0000256" key="7">
    <source>
        <dbReference type="ARBA" id="ARBA00022729"/>
    </source>
</evidence>
<dbReference type="GO" id="GO:0030574">
    <property type="term" value="P:collagen catabolic process"/>
    <property type="evidence" value="ECO:0007669"/>
    <property type="project" value="TreeGrafter"/>
</dbReference>
<evidence type="ECO:0000256" key="19">
    <source>
        <dbReference type="PIRSR" id="PIRSR621190-4"/>
    </source>
</evidence>
<evidence type="ECO:0000256" key="11">
    <source>
        <dbReference type="ARBA" id="ARBA00022837"/>
    </source>
</evidence>
<keyword evidence="5" id="KW-0645">Protease</keyword>
<dbReference type="InterPro" id="IPR001818">
    <property type="entry name" value="Pept_M10_metallopeptidase"/>
</dbReference>
<dbReference type="PANTHER" id="PTHR10201:SF316">
    <property type="entry name" value="STROMELYSIN-2 PRECURSOR"/>
    <property type="match status" value="1"/>
</dbReference>
<feature type="repeat" description="Hemopexin" evidence="20">
    <location>
        <begin position="394"/>
        <end position="442"/>
    </location>
</feature>
<comment type="cofactor">
    <cofactor evidence="17">
        <name>Ca(2+)</name>
        <dbReference type="ChEBI" id="CHEBI:29108"/>
    </cofactor>
    <text evidence="17">Can bind about 5 Ca(2+) ions per subunit.</text>
</comment>
<feature type="domain" description="Peptidase metallopeptidase" evidence="23">
    <location>
        <begin position="105"/>
        <end position="265"/>
    </location>
</feature>
<dbReference type="Gene3D" id="3.40.390.10">
    <property type="entry name" value="Collagenase (Catalytic Domain)"/>
    <property type="match status" value="1"/>
</dbReference>
<dbReference type="InParanoid" id="A0A3P8VXD2"/>
<dbReference type="PRINTS" id="PR00138">
    <property type="entry name" value="MATRIXIN"/>
</dbReference>
<evidence type="ECO:0000256" key="5">
    <source>
        <dbReference type="ARBA" id="ARBA00022670"/>
    </source>
</evidence>
<comment type="similarity">
    <text evidence="2">Belongs to the peptidase M10A family.</text>
</comment>
<evidence type="ECO:0000256" key="17">
    <source>
        <dbReference type="PIRSR" id="PIRSR621190-2"/>
    </source>
</evidence>
<dbReference type="OMA" id="KIQSVWP"/>
<evidence type="ECO:0000256" key="8">
    <source>
        <dbReference type="ARBA" id="ARBA00022737"/>
    </source>
</evidence>
<evidence type="ECO:0000313" key="25">
    <source>
        <dbReference type="Proteomes" id="UP000265120"/>
    </source>
</evidence>
<dbReference type="FunFam" id="3.40.390.10:FF:000007">
    <property type="entry name" value="Collagenase 3"/>
    <property type="match status" value="1"/>
</dbReference>
<feature type="active site" evidence="15">
    <location>
        <position position="220"/>
    </location>
</feature>
<feature type="binding site" evidence="16">
    <location>
        <position position="223"/>
    </location>
    <ligand>
        <name>Zn(2+)</name>
        <dbReference type="ChEBI" id="CHEBI:29105"/>
        <label>2</label>
        <note>catalytic</note>
    </ligand>
</feature>
<feature type="binding site" evidence="17">
    <location>
        <position position="184"/>
    </location>
    <ligand>
        <name>Zn(2+)</name>
        <dbReference type="ChEBI" id="CHEBI:29105"/>
        <label>1</label>
    </ligand>
</feature>
<dbReference type="GO" id="GO:0004222">
    <property type="term" value="F:metalloendopeptidase activity"/>
    <property type="evidence" value="ECO:0007669"/>
    <property type="project" value="InterPro"/>
</dbReference>
<keyword evidence="14 18" id="KW-1015">Disulfide bond</keyword>
<dbReference type="InterPro" id="IPR024079">
    <property type="entry name" value="MetalloPept_cat_dom_sf"/>
</dbReference>
<evidence type="ECO:0000256" key="1">
    <source>
        <dbReference type="ARBA" id="ARBA00004498"/>
    </source>
</evidence>
<feature type="chain" id="PRO_5018132468" evidence="22">
    <location>
        <begin position="20"/>
        <end position="487"/>
    </location>
</feature>
<feature type="binding site" evidence="17">
    <location>
        <position position="176"/>
    </location>
    <ligand>
        <name>Ca(2+)</name>
        <dbReference type="ChEBI" id="CHEBI:29108"/>
        <label>3</label>
    </ligand>
</feature>
<feature type="binding site" evidence="17">
    <location>
        <position position="202"/>
    </location>
    <ligand>
        <name>Ca(2+)</name>
        <dbReference type="ChEBI" id="CHEBI:29108"/>
        <label>3</label>
    </ligand>
</feature>
<dbReference type="STRING" id="244447.ENSCSEP00000019893"/>
<feature type="binding site" evidence="17">
    <location>
        <position position="169"/>
    </location>
    <ligand>
        <name>Zn(2+)</name>
        <dbReference type="ChEBI" id="CHEBI:29105"/>
        <label>1</label>
    </ligand>
</feature>
<dbReference type="Gene3D" id="2.110.10.10">
    <property type="entry name" value="Hemopexin-like domain"/>
    <property type="match status" value="1"/>
</dbReference>
<keyword evidence="11 17" id="KW-0106">Calcium</keyword>
<feature type="binding site" evidence="17">
    <location>
        <position position="350"/>
    </location>
    <ligand>
        <name>Ca(2+)</name>
        <dbReference type="ChEBI" id="CHEBI:29108"/>
        <label>4</label>
    </ligand>
</feature>
<feature type="binding site" evidence="17">
    <location>
        <position position="124"/>
    </location>
    <ligand>
        <name>Ca(2+)</name>
        <dbReference type="ChEBI" id="CHEBI:29108"/>
        <label>1</label>
    </ligand>
</feature>
<evidence type="ECO:0000256" key="2">
    <source>
        <dbReference type="ARBA" id="ARBA00010370"/>
    </source>
</evidence>
<evidence type="ECO:0000256" key="15">
    <source>
        <dbReference type="PIRSR" id="PIRSR001191-1"/>
    </source>
</evidence>
<evidence type="ECO:0000256" key="16">
    <source>
        <dbReference type="PIRSR" id="PIRSR001191-2"/>
    </source>
</evidence>
<feature type="binding site" evidence="16">
    <location>
        <position position="229"/>
    </location>
    <ligand>
        <name>Zn(2+)</name>
        <dbReference type="ChEBI" id="CHEBI:29105"/>
        <label>2</label>
        <note>catalytic</note>
    </ligand>
</feature>
<keyword evidence="12" id="KW-0482">Metalloprotease</keyword>
<evidence type="ECO:0000313" key="24">
    <source>
        <dbReference type="Ensembl" id="ENSCSEP00000019893.1"/>
    </source>
</evidence>
<dbReference type="InterPro" id="IPR033739">
    <property type="entry name" value="M10A_MMP"/>
</dbReference>
<feature type="binding site" evidence="17">
    <location>
        <position position="400"/>
    </location>
    <ligand>
        <name>Ca(2+)</name>
        <dbReference type="ChEBI" id="CHEBI:29108"/>
        <label>5</label>
    </ligand>
</feature>
<dbReference type="PROSITE" id="PS51642">
    <property type="entry name" value="HEMOPEXIN_2"/>
    <property type="match status" value="3"/>
</dbReference>
<dbReference type="FunFam" id="2.110.10.10:FF:000002">
    <property type="entry name" value="Matrix metallopeptidase 3"/>
    <property type="match status" value="1"/>
</dbReference>
<dbReference type="GO" id="GO:0006508">
    <property type="term" value="P:proteolysis"/>
    <property type="evidence" value="ECO:0007669"/>
    <property type="project" value="UniProtKB-KW"/>
</dbReference>
<feature type="binding site" evidence="17">
    <location>
        <position position="177"/>
    </location>
    <ligand>
        <name>Ca(2+)</name>
        <dbReference type="ChEBI" id="CHEBI:29108"/>
        <label>3</label>
    </ligand>
</feature>
<proteinExistence type="inferred from homology"/>